<gene>
    <name evidence="1" type="ORF">HPB49_005496</name>
</gene>
<evidence type="ECO:0000313" key="2">
    <source>
        <dbReference type="Proteomes" id="UP000821865"/>
    </source>
</evidence>
<name>A0ACB8CV82_DERSI</name>
<comment type="caution">
    <text evidence="1">The sequence shown here is derived from an EMBL/GenBank/DDBJ whole genome shotgun (WGS) entry which is preliminary data.</text>
</comment>
<reference evidence="1" key="1">
    <citation type="submission" date="2020-05" db="EMBL/GenBank/DDBJ databases">
        <title>Large-scale comparative analyses of tick genomes elucidate their genetic diversity and vector capacities.</title>
        <authorList>
            <person name="Jia N."/>
            <person name="Wang J."/>
            <person name="Shi W."/>
            <person name="Du L."/>
            <person name="Sun Y."/>
            <person name="Zhan W."/>
            <person name="Jiang J."/>
            <person name="Wang Q."/>
            <person name="Zhang B."/>
            <person name="Ji P."/>
            <person name="Sakyi L.B."/>
            <person name="Cui X."/>
            <person name="Yuan T."/>
            <person name="Jiang B."/>
            <person name="Yang W."/>
            <person name="Lam T.T.-Y."/>
            <person name="Chang Q."/>
            <person name="Ding S."/>
            <person name="Wang X."/>
            <person name="Zhu J."/>
            <person name="Ruan X."/>
            <person name="Zhao L."/>
            <person name="Wei J."/>
            <person name="Que T."/>
            <person name="Du C."/>
            <person name="Cheng J."/>
            <person name="Dai P."/>
            <person name="Han X."/>
            <person name="Huang E."/>
            <person name="Gao Y."/>
            <person name="Liu J."/>
            <person name="Shao H."/>
            <person name="Ye R."/>
            <person name="Li L."/>
            <person name="Wei W."/>
            <person name="Wang X."/>
            <person name="Wang C."/>
            <person name="Yang T."/>
            <person name="Huo Q."/>
            <person name="Li W."/>
            <person name="Guo W."/>
            <person name="Chen H."/>
            <person name="Zhou L."/>
            <person name="Ni X."/>
            <person name="Tian J."/>
            <person name="Zhou Y."/>
            <person name="Sheng Y."/>
            <person name="Liu T."/>
            <person name="Pan Y."/>
            <person name="Xia L."/>
            <person name="Li J."/>
            <person name="Zhao F."/>
            <person name="Cao W."/>
        </authorList>
    </citation>
    <scope>NUCLEOTIDE SEQUENCE</scope>
    <source>
        <strain evidence="1">Dsil-2018</strain>
    </source>
</reference>
<protein>
    <submittedName>
        <fullName evidence="1">Uncharacterized protein</fullName>
    </submittedName>
</protein>
<dbReference type="Proteomes" id="UP000821865">
    <property type="component" value="Chromosome 4"/>
</dbReference>
<dbReference type="EMBL" id="CM023473">
    <property type="protein sequence ID" value="KAH7953168.1"/>
    <property type="molecule type" value="Genomic_DNA"/>
</dbReference>
<evidence type="ECO:0000313" key="1">
    <source>
        <dbReference type="EMBL" id="KAH7953168.1"/>
    </source>
</evidence>
<keyword evidence="2" id="KW-1185">Reference proteome</keyword>
<proteinExistence type="predicted"/>
<sequence>MRRDAFRPSASRREMLIIGPWAKRRADPGRELRLLRLGKDTAAEYAVCAANYEGTLQGIAPRPGLLNQKSHQLLHRIIVDTEGERPGVTDPLTSDREPGSLQSPPLCKCLAATVVAAPFILAPAAWPADPAVSCPIRLEFGTATTTKATTPIYQRLQETGFIHVQHIMWLMSSDECRQSGPHPVVHDGLIHFFSLPTHGFVDEPTVSP</sequence>
<organism evidence="1 2">
    <name type="scientific">Dermacentor silvarum</name>
    <name type="common">Tick</name>
    <dbReference type="NCBI Taxonomy" id="543639"/>
    <lineage>
        <taxon>Eukaryota</taxon>
        <taxon>Metazoa</taxon>
        <taxon>Ecdysozoa</taxon>
        <taxon>Arthropoda</taxon>
        <taxon>Chelicerata</taxon>
        <taxon>Arachnida</taxon>
        <taxon>Acari</taxon>
        <taxon>Parasitiformes</taxon>
        <taxon>Ixodida</taxon>
        <taxon>Ixodoidea</taxon>
        <taxon>Ixodidae</taxon>
        <taxon>Rhipicephalinae</taxon>
        <taxon>Dermacentor</taxon>
    </lineage>
</organism>
<accession>A0ACB8CV82</accession>